<keyword evidence="2" id="KW-0805">Transcription regulation</keyword>
<evidence type="ECO:0000313" key="6">
    <source>
        <dbReference type="EMBL" id="MCL6285686.1"/>
    </source>
</evidence>
<reference evidence="6" key="1">
    <citation type="submission" date="2022-05" db="EMBL/GenBank/DDBJ databases">
        <authorList>
            <person name="Park J.-S."/>
        </authorList>
    </citation>
    <scope>NUCLEOTIDE SEQUENCE</scope>
    <source>
        <strain evidence="6">2012CJ41-6</strain>
    </source>
</reference>
<dbReference type="Gene3D" id="1.10.10.10">
    <property type="entry name" value="Winged helix-like DNA-binding domain superfamily/Winged helix DNA-binding domain"/>
    <property type="match status" value="1"/>
</dbReference>
<evidence type="ECO:0000256" key="4">
    <source>
        <dbReference type="ARBA" id="ARBA00023163"/>
    </source>
</evidence>
<proteinExistence type="inferred from homology"/>
<evidence type="ECO:0000313" key="7">
    <source>
        <dbReference type="Proteomes" id="UP001203880"/>
    </source>
</evidence>
<dbReference type="InterPro" id="IPR036388">
    <property type="entry name" value="WH-like_DNA-bd_sf"/>
</dbReference>
<dbReference type="InterPro" id="IPR036390">
    <property type="entry name" value="WH_DNA-bd_sf"/>
</dbReference>
<evidence type="ECO:0000256" key="1">
    <source>
        <dbReference type="ARBA" id="ARBA00009437"/>
    </source>
</evidence>
<dbReference type="Gene3D" id="3.40.190.10">
    <property type="entry name" value="Periplasmic binding protein-like II"/>
    <property type="match status" value="2"/>
</dbReference>
<gene>
    <name evidence="6" type="ORF">M3P21_19330</name>
</gene>
<dbReference type="SUPFAM" id="SSF53850">
    <property type="entry name" value="Periplasmic binding protein-like II"/>
    <property type="match status" value="1"/>
</dbReference>
<dbReference type="InterPro" id="IPR058163">
    <property type="entry name" value="LysR-type_TF_proteobact-type"/>
</dbReference>
<feature type="domain" description="HTH lysR-type" evidence="5">
    <location>
        <begin position="1"/>
        <end position="61"/>
    </location>
</feature>
<comment type="caution">
    <text evidence="6">The sequence shown here is derived from an EMBL/GenBank/DDBJ whole genome shotgun (WGS) entry which is preliminary data.</text>
</comment>
<comment type="similarity">
    <text evidence="1">Belongs to the LysR transcriptional regulatory family.</text>
</comment>
<dbReference type="SUPFAM" id="SSF46785">
    <property type="entry name" value="Winged helix' DNA-binding domain"/>
    <property type="match status" value="1"/>
</dbReference>
<keyword evidence="3" id="KW-0238">DNA-binding</keyword>
<dbReference type="InterPro" id="IPR005119">
    <property type="entry name" value="LysR_subst-bd"/>
</dbReference>
<dbReference type="PANTHER" id="PTHR30537:SF74">
    <property type="entry name" value="HTH-TYPE TRANSCRIPTIONAL REGULATOR TRPI"/>
    <property type="match status" value="1"/>
</dbReference>
<keyword evidence="4" id="KW-0804">Transcription</keyword>
<dbReference type="CDD" id="cd08432">
    <property type="entry name" value="PBP2_GcdR_TrpI_HvrB_AmpR_like"/>
    <property type="match status" value="1"/>
</dbReference>
<dbReference type="PANTHER" id="PTHR30537">
    <property type="entry name" value="HTH-TYPE TRANSCRIPTIONAL REGULATOR"/>
    <property type="match status" value="1"/>
</dbReference>
<protein>
    <submittedName>
        <fullName evidence="6">LysR family transcriptional regulator</fullName>
    </submittedName>
</protein>
<dbReference type="InterPro" id="IPR000847">
    <property type="entry name" value="LysR_HTH_N"/>
</dbReference>
<name>A0ABT0Q727_9RHOB</name>
<dbReference type="Pfam" id="PF03466">
    <property type="entry name" value="LysR_substrate"/>
    <property type="match status" value="1"/>
</dbReference>
<evidence type="ECO:0000259" key="5">
    <source>
        <dbReference type="PROSITE" id="PS50931"/>
    </source>
</evidence>
<dbReference type="Pfam" id="PF00126">
    <property type="entry name" value="HTH_1"/>
    <property type="match status" value="1"/>
</dbReference>
<evidence type="ECO:0000256" key="2">
    <source>
        <dbReference type="ARBA" id="ARBA00023015"/>
    </source>
</evidence>
<keyword evidence="7" id="KW-1185">Reference proteome</keyword>
<evidence type="ECO:0000256" key="3">
    <source>
        <dbReference type="ARBA" id="ARBA00023125"/>
    </source>
</evidence>
<dbReference type="PROSITE" id="PS50931">
    <property type="entry name" value="HTH_LYSR"/>
    <property type="match status" value="1"/>
</dbReference>
<dbReference type="PRINTS" id="PR00039">
    <property type="entry name" value="HTHLYSR"/>
</dbReference>
<sequence>MIAKHIGTLLALEAIDRHGSFTAAAHELGVSQSAVSMKIVRLERDLKVRLVERTTRSVILSKEGKMLVQSSRSAINELEVALAEVQKLQNEGVLTVEVLSSIASKWLIPHLGGFHKKNPDITVNVTIQDNQTEPLGADADVSLRIAKSALTGLHSEFLTYEAVFPVCSPELAHELRERPLSEAVKVAPLLDDRMALEDGSGCNWQDQFPELDIQSTNRCGQHLIFDRTDLALQAAISGQGLAIGRTFLCLDEIERGNLVAPFGVTSRLKWGYYLVSRKSISDWPKLMSFKTWLVDELQNLQERAKVLKIWYEQ</sequence>
<accession>A0ABT0Q727</accession>
<dbReference type="RefSeq" id="WP_249712711.1">
    <property type="nucleotide sequence ID" value="NZ_JAMFMB010000034.1"/>
</dbReference>
<dbReference type="Proteomes" id="UP001203880">
    <property type="component" value="Unassembled WGS sequence"/>
</dbReference>
<organism evidence="6 7">
    <name type="scientific">Ruegeria spongiae</name>
    <dbReference type="NCBI Taxonomy" id="2942209"/>
    <lineage>
        <taxon>Bacteria</taxon>
        <taxon>Pseudomonadati</taxon>
        <taxon>Pseudomonadota</taxon>
        <taxon>Alphaproteobacteria</taxon>
        <taxon>Rhodobacterales</taxon>
        <taxon>Roseobacteraceae</taxon>
        <taxon>Ruegeria</taxon>
    </lineage>
</organism>
<dbReference type="EMBL" id="JAMFMB010000034">
    <property type="protein sequence ID" value="MCL6285686.1"/>
    <property type="molecule type" value="Genomic_DNA"/>
</dbReference>